<dbReference type="InterPro" id="IPR005175">
    <property type="entry name" value="PPC_dom"/>
</dbReference>
<organism evidence="4 5">
    <name type="scientific">Platanthera zijinensis</name>
    <dbReference type="NCBI Taxonomy" id="2320716"/>
    <lineage>
        <taxon>Eukaryota</taxon>
        <taxon>Viridiplantae</taxon>
        <taxon>Streptophyta</taxon>
        <taxon>Embryophyta</taxon>
        <taxon>Tracheophyta</taxon>
        <taxon>Spermatophyta</taxon>
        <taxon>Magnoliopsida</taxon>
        <taxon>Liliopsida</taxon>
        <taxon>Asparagales</taxon>
        <taxon>Orchidaceae</taxon>
        <taxon>Orchidoideae</taxon>
        <taxon>Orchideae</taxon>
        <taxon>Orchidinae</taxon>
        <taxon>Platanthera</taxon>
    </lineage>
</organism>
<sequence length="251" mass="25717">MKRGGAASMEYSFSLELNNCGPAAETAAAGEQVAKQRRGRPVGAKNKPKPPVVIACGPSPTSSFRPHILEIPSGRDAAKALAGYARGLGDGLCVLAGYGFVSSATIRRPCQSPTAVAFRGRFDLLSLSAVFLPSSRGGGSSITASLAGPQGQVMGVVVGPLVAEGTMLVVAAAFSESEIHRLPENDGEDSAGSLSGVCGAPEEMQEESHRLNCHGIHMRQANDDDGAAVFGGPQFGNDGGAWIPTAPPPDY</sequence>
<dbReference type="SUPFAM" id="SSF117856">
    <property type="entry name" value="AF0104/ALDC/Ptd012-like"/>
    <property type="match status" value="1"/>
</dbReference>
<dbReference type="CDD" id="cd11378">
    <property type="entry name" value="DUF296"/>
    <property type="match status" value="1"/>
</dbReference>
<name>A0AAP0B7G6_9ASPA</name>
<evidence type="ECO:0000313" key="4">
    <source>
        <dbReference type="EMBL" id="KAK8931161.1"/>
    </source>
</evidence>
<dbReference type="GO" id="GO:0005634">
    <property type="term" value="C:nucleus"/>
    <property type="evidence" value="ECO:0007669"/>
    <property type="project" value="UniProtKB-SubCell"/>
</dbReference>
<keyword evidence="1" id="KW-0539">Nucleus</keyword>
<feature type="region of interest" description="Disordered" evidence="2">
    <location>
        <begin position="28"/>
        <end position="52"/>
    </location>
</feature>
<dbReference type="PROSITE" id="PS51742">
    <property type="entry name" value="PPC"/>
    <property type="match status" value="1"/>
</dbReference>
<dbReference type="EMBL" id="JBBWWQ010000014">
    <property type="protein sequence ID" value="KAK8931161.1"/>
    <property type="molecule type" value="Genomic_DNA"/>
</dbReference>
<keyword evidence="1" id="KW-0804">Transcription</keyword>
<gene>
    <name evidence="4" type="ORF">KSP39_PZI016990</name>
</gene>
<reference evidence="4 5" key="1">
    <citation type="journal article" date="2022" name="Nat. Plants">
        <title>Genomes of leafy and leafless Platanthera orchids illuminate the evolution of mycoheterotrophy.</title>
        <authorList>
            <person name="Li M.H."/>
            <person name="Liu K.W."/>
            <person name="Li Z."/>
            <person name="Lu H.C."/>
            <person name="Ye Q.L."/>
            <person name="Zhang D."/>
            <person name="Wang J.Y."/>
            <person name="Li Y.F."/>
            <person name="Zhong Z.M."/>
            <person name="Liu X."/>
            <person name="Yu X."/>
            <person name="Liu D.K."/>
            <person name="Tu X.D."/>
            <person name="Liu B."/>
            <person name="Hao Y."/>
            <person name="Liao X.Y."/>
            <person name="Jiang Y.T."/>
            <person name="Sun W.H."/>
            <person name="Chen J."/>
            <person name="Chen Y.Q."/>
            <person name="Ai Y."/>
            <person name="Zhai J.W."/>
            <person name="Wu S.S."/>
            <person name="Zhou Z."/>
            <person name="Hsiao Y.Y."/>
            <person name="Wu W.L."/>
            <person name="Chen Y.Y."/>
            <person name="Lin Y.F."/>
            <person name="Hsu J.L."/>
            <person name="Li C.Y."/>
            <person name="Wang Z.W."/>
            <person name="Zhao X."/>
            <person name="Zhong W.Y."/>
            <person name="Ma X.K."/>
            <person name="Ma L."/>
            <person name="Huang J."/>
            <person name="Chen G.Z."/>
            <person name="Huang M.Z."/>
            <person name="Huang L."/>
            <person name="Peng D.H."/>
            <person name="Luo Y.B."/>
            <person name="Zou S.Q."/>
            <person name="Chen S.P."/>
            <person name="Lan S."/>
            <person name="Tsai W.C."/>
            <person name="Van de Peer Y."/>
            <person name="Liu Z.J."/>
        </authorList>
    </citation>
    <scope>NUCLEOTIDE SEQUENCE [LARGE SCALE GENOMIC DNA]</scope>
    <source>
        <strain evidence="4">Lor287</strain>
    </source>
</reference>
<dbReference type="AlphaFoldDB" id="A0AAP0B7G6"/>
<dbReference type="PANTHER" id="PTHR31100">
    <property type="entry name" value="AT-HOOK MOTIF NUCLEAR-LOCALIZED PROTEIN 15"/>
    <property type="match status" value="1"/>
</dbReference>
<proteinExistence type="predicted"/>
<dbReference type="Pfam" id="PF03479">
    <property type="entry name" value="PCC"/>
    <property type="match status" value="1"/>
</dbReference>
<comment type="subcellular location">
    <subcellularLocation>
        <location evidence="1">Nucleus</location>
    </subcellularLocation>
</comment>
<evidence type="ECO:0000256" key="2">
    <source>
        <dbReference type="SAM" id="MobiDB-lite"/>
    </source>
</evidence>
<evidence type="ECO:0000313" key="5">
    <source>
        <dbReference type="Proteomes" id="UP001418222"/>
    </source>
</evidence>
<protein>
    <recommendedName>
        <fullName evidence="1">AT-hook motif nuclear-localized protein</fullName>
    </recommendedName>
</protein>
<keyword evidence="1" id="KW-0238">DNA-binding</keyword>
<comment type="function">
    <text evidence="1">Transcription factor that specifically binds AT-rich DNA sequences related to the nuclear matrix attachment regions (MARs).</text>
</comment>
<dbReference type="Gene3D" id="3.30.1330.80">
    <property type="entry name" value="Hypothetical protein, similar to alpha- acetolactate decarboxylase, domain 2"/>
    <property type="match status" value="1"/>
</dbReference>
<comment type="caution">
    <text evidence="4">The sequence shown here is derived from an EMBL/GenBank/DDBJ whole genome shotgun (WGS) entry which is preliminary data.</text>
</comment>
<dbReference type="PIRSF" id="PIRSF016021">
    <property type="entry name" value="ESCAROLA"/>
    <property type="match status" value="1"/>
</dbReference>
<feature type="domain" description="PPC" evidence="3">
    <location>
        <begin position="61"/>
        <end position="197"/>
    </location>
</feature>
<dbReference type="Proteomes" id="UP001418222">
    <property type="component" value="Unassembled WGS sequence"/>
</dbReference>
<dbReference type="GO" id="GO:0003700">
    <property type="term" value="F:DNA-binding transcription factor activity"/>
    <property type="evidence" value="ECO:0007669"/>
    <property type="project" value="TreeGrafter"/>
</dbReference>
<evidence type="ECO:0000259" key="3">
    <source>
        <dbReference type="PROSITE" id="PS51742"/>
    </source>
</evidence>
<accession>A0AAP0B7G6</accession>
<evidence type="ECO:0000256" key="1">
    <source>
        <dbReference type="PIRNR" id="PIRNR016021"/>
    </source>
</evidence>
<dbReference type="PANTHER" id="PTHR31100:SF69">
    <property type="entry name" value="AT-HOOK MOTIF NUCLEAR-LOCALIZED PROTEIN 17-RELATED"/>
    <property type="match status" value="1"/>
</dbReference>
<keyword evidence="1" id="KW-0805">Transcription regulation</keyword>
<keyword evidence="5" id="KW-1185">Reference proteome</keyword>
<dbReference type="InterPro" id="IPR014476">
    <property type="entry name" value="AHL15-29"/>
</dbReference>
<dbReference type="GO" id="GO:0003680">
    <property type="term" value="F:minor groove of adenine-thymine-rich DNA binding"/>
    <property type="evidence" value="ECO:0007669"/>
    <property type="project" value="UniProtKB-UniRule"/>
</dbReference>